<organism evidence="1 2">
    <name type="scientific">Dryococelus australis</name>
    <dbReference type="NCBI Taxonomy" id="614101"/>
    <lineage>
        <taxon>Eukaryota</taxon>
        <taxon>Metazoa</taxon>
        <taxon>Ecdysozoa</taxon>
        <taxon>Arthropoda</taxon>
        <taxon>Hexapoda</taxon>
        <taxon>Insecta</taxon>
        <taxon>Pterygota</taxon>
        <taxon>Neoptera</taxon>
        <taxon>Polyneoptera</taxon>
        <taxon>Phasmatodea</taxon>
        <taxon>Verophasmatodea</taxon>
        <taxon>Anareolatae</taxon>
        <taxon>Phasmatidae</taxon>
        <taxon>Eurycanthinae</taxon>
        <taxon>Dryococelus</taxon>
    </lineage>
</organism>
<evidence type="ECO:0000313" key="2">
    <source>
        <dbReference type="Proteomes" id="UP001159363"/>
    </source>
</evidence>
<reference evidence="1 2" key="1">
    <citation type="submission" date="2023-02" db="EMBL/GenBank/DDBJ databases">
        <title>LHISI_Scaffold_Assembly.</title>
        <authorList>
            <person name="Stuart O.P."/>
            <person name="Cleave R."/>
            <person name="Magrath M.J.L."/>
            <person name="Mikheyev A.S."/>
        </authorList>
    </citation>
    <scope>NUCLEOTIDE SEQUENCE [LARGE SCALE GENOMIC DNA]</scope>
    <source>
        <strain evidence="1">Daus_M_001</strain>
        <tissue evidence="1">Leg muscle</tissue>
    </source>
</reference>
<gene>
    <name evidence="1" type="ORF">PR048_024437</name>
</gene>
<evidence type="ECO:0000313" key="1">
    <source>
        <dbReference type="EMBL" id="KAJ8873619.1"/>
    </source>
</evidence>
<dbReference type="Proteomes" id="UP001159363">
    <property type="component" value="Chromosome 9"/>
</dbReference>
<dbReference type="EMBL" id="JARBHB010000010">
    <property type="protein sequence ID" value="KAJ8873619.1"/>
    <property type="molecule type" value="Genomic_DNA"/>
</dbReference>
<comment type="caution">
    <text evidence="1">The sequence shown here is derived from an EMBL/GenBank/DDBJ whole genome shotgun (WGS) entry which is preliminary data.</text>
</comment>
<sequence length="161" mass="18001">MMEVMGVISGCTVPLICWNGFVRAAQISSLTHSGACWLSDVLLTKLDTISAYTRQKAMSTYRSSIRLEIASQKQSTNTHKSPYARAKRCRGRKINIQEPGRVNVDVDFKSIHFTVNSLYVRDAGTVVNSFPRQIPSTRFSAVTRERRDIKTALNFGVLGSR</sequence>
<keyword evidence="2" id="KW-1185">Reference proteome</keyword>
<accession>A0ABQ9GNL8</accession>
<name>A0ABQ9GNL8_9NEOP</name>
<proteinExistence type="predicted"/>
<protein>
    <submittedName>
        <fullName evidence="1">Uncharacterized protein</fullName>
    </submittedName>
</protein>